<protein>
    <recommendedName>
        <fullName evidence="4">Carbonic anhydrase</fullName>
    </recommendedName>
</protein>
<evidence type="ECO:0000313" key="2">
    <source>
        <dbReference type="EMBL" id="TLX45843.1"/>
    </source>
</evidence>
<reference evidence="2 3" key="1">
    <citation type="submission" date="2018-01" db="EMBL/GenBank/DDBJ databases">
        <title>Co-occurrence of chitin degradation, pigmentation and bioactivity in marine Pseudoalteromonas.</title>
        <authorList>
            <person name="Paulsen S."/>
            <person name="Gram L."/>
            <person name="Machado H."/>
        </authorList>
    </citation>
    <scope>NUCLEOTIDE SEQUENCE [LARGE SCALE GENOMIC DNA]</scope>
    <source>
        <strain evidence="2 3">S3663</strain>
    </source>
</reference>
<evidence type="ECO:0000313" key="3">
    <source>
        <dbReference type="Proteomes" id="UP000309186"/>
    </source>
</evidence>
<comment type="caution">
    <text evidence="2">The sequence shown here is derived from an EMBL/GenBank/DDBJ whole genome shotgun (WGS) entry which is preliminary data.</text>
</comment>
<organism evidence="2 3">
    <name type="scientific">Pseudoalteromonas phenolica</name>
    <dbReference type="NCBI Taxonomy" id="161398"/>
    <lineage>
        <taxon>Bacteria</taxon>
        <taxon>Pseudomonadati</taxon>
        <taxon>Pseudomonadota</taxon>
        <taxon>Gammaproteobacteria</taxon>
        <taxon>Alteromonadales</taxon>
        <taxon>Pseudoalteromonadaceae</taxon>
        <taxon>Pseudoalteromonas</taxon>
    </lineage>
</organism>
<accession>A0A5R9PY55</accession>
<feature type="signal peptide" evidence="1">
    <location>
        <begin position="1"/>
        <end position="21"/>
    </location>
</feature>
<name>A0A5R9PY55_9GAMM</name>
<dbReference type="EMBL" id="PPSW01000027">
    <property type="protein sequence ID" value="TLX45843.1"/>
    <property type="molecule type" value="Genomic_DNA"/>
</dbReference>
<gene>
    <name evidence="2" type="ORF">C1E24_16300</name>
</gene>
<dbReference type="Proteomes" id="UP000309186">
    <property type="component" value="Unassembled WGS sequence"/>
</dbReference>
<proteinExistence type="predicted"/>
<evidence type="ECO:0000256" key="1">
    <source>
        <dbReference type="SAM" id="SignalP"/>
    </source>
</evidence>
<dbReference type="AlphaFoldDB" id="A0A5R9PY55"/>
<keyword evidence="1" id="KW-0732">Signal</keyword>
<feature type="chain" id="PRO_5024270806" description="Carbonic anhydrase" evidence="1">
    <location>
        <begin position="22"/>
        <end position="257"/>
    </location>
</feature>
<dbReference type="RefSeq" id="WP_138483249.1">
    <property type="nucleotide sequence ID" value="NZ_PPSW01000027.1"/>
</dbReference>
<evidence type="ECO:0008006" key="4">
    <source>
        <dbReference type="Google" id="ProtNLM"/>
    </source>
</evidence>
<sequence length="257" mass="29440">MKMIKLIFAIIVSCSVTVACAEPKSPLEKLTKDVSNWFQSANKANLDSWQYAFKNNRHHLQATSTVNGGGALIYRLNAKACIISIPHRFFDTHTYTIGEQIYNTHCQLMLANTHHRHSDSLDKQSMDYSKRRDNLHNSAILAFQSLHPRAKIIQLHGFNQSKRKSDKGKQADFIISQGRKGNVIKQQLTLCLSKISRNSYFYPELIQELGGTKNIIHKLNLTPFSFIHIEISKPMRERLVKEQHTMSQFSECISQVI</sequence>
<dbReference type="PROSITE" id="PS51257">
    <property type="entry name" value="PROKAR_LIPOPROTEIN"/>
    <property type="match status" value="1"/>
</dbReference>
<dbReference type="OrthoDB" id="5519458at2"/>